<dbReference type="EMBL" id="MPRJ01000095">
    <property type="protein sequence ID" value="OOZ35377.1"/>
    <property type="molecule type" value="Genomic_DNA"/>
</dbReference>
<feature type="compositionally biased region" description="Basic and acidic residues" evidence="1">
    <location>
        <begin position="127"/>
        <end position="142"/>
    </location>
</feature>
<accession>A0A1T2KRA9</accession>
<keyword evidence="4" id="KW-1185">Reference proteome</keyword>
<evidence type="ECO:0000313" key="4">
    <source>
        <dbReference type="Proteomes" id="UP000190896"/>
    </source>
</evidence>
<feature type="domain" description="DUF4124" evidence="2">
    <location>
        <begin position="11"/>
        <end position="61"/>
    </location>
</feature>
<evidence type="ECO:0000256" key="1">
    <source>
        <dbReference type="SAM" id="MobiDB-lite"/>
    </source>
</evidence>
<gene>
    <name evidence="3" type="ORF">BOW51_11470</name>
</gene>
<evidence type="ECO:0000259" key="2">
    <source>
        <dbReference type="Pfam" id="PF13511"/>
    </source>
</evidence>
<proteinExistence type="predicted"/>
<name>A0A1T2KRA9_9GAMM</name>
<protein>
    <recommendedName>
        <fullName evidence="2">DUF4124 domain-containing protein</fullName>
    </recommendedName>
</protein>
<dbReference type="InterPro" id="IPR025392">
    <property type="entry name" value="DUF4124"/>
</dbReference>
<dbReference type="RefSeq" id="WP_078488145.1">
    <property type="nucleotide sequence ID" value="NZ_MPRJ01000095.1"/>
</dbReference>
<dbReference type="Proteomes" id="UP000190896">
    <property type="component" value="Unassembled WGS sequence"/>
</dbReference>
<reference evidence="3 4" key="1">
    <citation type="submission" date="2016-11" db="EMBL/GenBank/DDBJ databases">
        <title>Mixed transmission modes and dynamic genome evolution in an obligate animal-bacterial symbiosis.</title>
        <authorList>
            <person name="Russell S.L."/>
            <person name="Corbett-Detig R.B."/>
            <person name="Cavanaugh C.M."/>
        </authorList>
    </citation>
    <scope>NUCLEOTIDE SEQUENCE [LARGE SCALE GENOMIC DNA]</scope>
    <source>
        <strain evidence="3">Se-Cadez</strain>
    </source>
</reference>
<dbReference type="AlphaFoldDB" id="A0A1T2KRA9"/>
<evidence type="ECO:0000313" key="3">
    <source>
        <dbReference type="EMBL" id="OOZ35377.1"/>
    </source>
</evidence>
<dbReference type="OrthoDB" id="7068596at2"/>
<comment type="caution">
    <text evidence="3">The sequence shown here is derived from an EMBL/GenBank/DDBJ whole genome shotgun (WGS) entry which is preliminary data.</text>
</comment>
<feature type="compositionally biased region" description="Basic and acidic residues" evidence="1">
    <location>
        <begin position="57"/>
        <end position="82"/>
    </location>
</feature>
<feature type="region of interest" description="Disordered" evidence="1">
    <location>
        <begin position="48"/>
        <end position="90"/>
    </location>
</feature>
<feature type="region of interest" description="Disordered" evidence="1">
    <location>
        <begin position="127"/>
        <end position="152"/>
    </location>
</feature>
<sequence>MRFQPLVVAIALFVVATTTHGEVYRWVDENGATIYSQTRPTSGVTVEIIKATPTKTSKGEESSPEDRLRQQTEASDEAKEQTESEDLEQEFKAEEARIKKENCKSARHNLKLYQTLGNRIVKHPDGTYKRYSEEERQEKITQAEKQISEFCE</sequence>
<dbReference type="Pfam" id="PF13511">
    <property type="entry name" value="DUF4124"/>
    <property type="match status" value="1"/>
</dbReference>
<organism evidence="3 4">
    <name type="scientific">Solemya velesiana gill symbiont</name>
    <dbReference type="NCBI Taxonomy" id="1918948"/>
    <lineage>
        <taxon>Bacteria</taxon>
        <taxon>Pseudomonadati</taxon>
        <taxon>Pseudomonadota</taxon>
        <taxon>Gammaproteobacteria</taxon>
        <taxon>sulfur-oxidizing symbionts</taxon>
    </lineage>
</organism>